<evidence type="ECO:0000313" key="5">
    <source>
        <dbReference type="Proteomes" id="UP000828390"/>
    </source>
</evidence>
<evidence type="ECO:0000256" key="2">
    <source>
        <dbReference type="PROSITE-ProRule" id="PRU00124"/>
    </source>
</evidence>
<dbReference type="InterPro" id="IPR042333">
    <property type="entry name" value="LRAD2/Mig-13-like"/>
</dbReference>
<feature type="transmembrane region" description="Helical" evidence="3">
    <location>
        <begin position="239"/>
        <end position="261"/>
    </location>
</feature>
<evidence type="ECO:0000256" key="1">
    <source>
        <dbReference type="ARBA" id="ARBA00023157"/>
    </source>
</evidence>
<reference evidence="4" key="1">
    <citation type="journal article" date="2019" name="bioRxiv">
        <title>The Genome of the Zebra Mussel, Dreissena polymorpha: A Resource for Invasive Species Research.</title>
        <authorList>
            <person name="McCartney M.A."/>
            <person name="Auch B."/>
            <person name="Kono T."/>
            <person name="Mallez S."/>
            <person name="Zhang Y."/>
            <person name="Obille A."/>
            <person name="Becker A."/>
            <person name="Abrahante J.E."/>
            <person name="Garbe J."/>
            <person name="Badalamenti J.P."/>
            <person name="Herman A."/>
            <person name="Mangelson H."/>
            <person name="Liachko I."/>
            <person name="Sullivan S."/>
            <person name="Sone E.D."/>
            <person name="Koren S."/>
            <person name="Silverstein K.A.T."/>
            <person name="Beckman K.B."/>
            <person name="Gohl D.M."/>
        </authorList>
    </citation>
    <scope>NUCLEOTIDE SEQUENCE</scope>
    <source>
        <strain evidence="4">Duluth1</strain>
        <tissue evidence="4">Whole animal</tissue>
    </source>
</reference>
<keyword evidence="1 2" id="KW-1015">Disulfide bond</keyword>
<dbReference type="InterPro" id="IPR002172">
    <property type="entry name" value="LDrepeatLR_classA_rpt"/>
</dbReference>
<dbReference type="InterPro" id="IPR036055">
    <property type="entry name" value="LDL_receptor-like_sf"/>
</dbReference>
<dbReference type="PROSITE" id="PS50068">
    <property type="entry name" value="LDLRA_2"/>
    <property type="match status" value="1"/>
</dbReference>
<dbReference type="CDD" id="cd00112">
    <property type="entry name" value="LDLa"/>
    <property type="match status" value="1"/>
</dbReference>
<dbReference type="SUPFAM" id="SSF57424">
    <property type="entry name" value="LDL receptor-like module"/>
    <property type="match status" value="1"/>
</dbReference>
<keyword evidence="3" id="KW-0472">Membrane</keyword>
<accession>A0A9D4DYU6</accession>
<evidence type="ECO:0000256" key="3">
    <source>
        <dbReference type="SAM" id="Phobius"/>
    </source>
</evidence>
<sequence length="310" mass="35090">MCNTKAEEYKIYVLEDRTRTINLVDDHVYGGQIVFSHIDHANATESLLGHKSCSNLRKKRGSHPTKLGKNQLFEPQGSLTGQYWSQLGERRGGSSRAIRRSEHSESHTSEYCVYLLGGRGRPHRIMFHVEQSVTDQSMNNTSVIDVIEHNGLELEQNASICKQCSTDGRTYTTTGDSMVIVFQYQPVNWTLYFSVFHDSYLCRSYEYSCTNHRCIFFTLSCNGHDPCGDQSDCRISIPAIATLALGGFCALGVVCLLLYICMKSRLSSSWSSWDRQPRSFSPAKALLSIQSFTPATVTITPVQRRWSYKY</sequence>
<organism evidence="4 5">
    <name type="scientific">Dreissena polymorpha</name>
    <name type="common">Zebra mussel</name>
    <name type="synonym">Mytilus polymorpha</name>
    <dbReference type="NCBI Taxonomy" id="45954"/>
    <lineage>
        <taxon>Eukaryota</taxon>
        <taxon>Metazoa</taxon>
        <taxon>Spiralia</taxon>
        <taxon>Lophotrochozoa</taxon>
        <taxon>Mollusca</taxon>
        <taxon>Bivalvia</taxon>
        <taxon>Autobranchia</taxon>
        <taxon>Heteroconchia</taxon>
        <taxon>Euheterodonta</taxon>
        <taxon>Imparidentia</taxon>
        <taxon>Neoheterodontei</taxon>
        <taxon>Myida</taxon>
        <taxon>Dreissenoidea</taxon>
        <taxon>Dreissenidae</taxon>
        <taxon>Dreissena</taxon>
    </lineage>
</organism>
<keyword evidence="3" id="KW-0812">Transmembrane</keyword>
<keyword evidence="3" id="KW-1133">Transmembrane helix</keyword>
<feature type="disulfide bond" evidence="2">
    <location>
        <begin position="209"/>
        <end position="227"/>
    </location>
</feature>
<dbReference type="PANTHER" id="PTHR24652">
    <property type="entry name" value="LOW-DENSITY LIPOPROTEIN RECEPTOR CLASS A DOMAIN-CONTAINING PROTEIN 2"/>
    <property type="match status" value="1"/>
</dbReference>
<dbReference type="AlphaFoldDB" id="A0A9D4DYU6"/>
<dbReference type="EMBL" id="JAIWYP010000009">
    <property type="protein sequence ID" value="KAH3768854.1"/>
    <property type="molecule type" value="Genomic_DNA"/>
</dbReference>
<dbReference type="Gene3D" id="4.10.400.10">
    <property type="entry name" value="Low-density Lipoprotein Receptor"/>
    <property type="match status" value="1"/>
</dbReference>
<feature type="disulfide bond" evidence="2">
    <location>
        <begin position="202"/>
        <end position="214"/>
    </location>
</feature>
<reference evidence="4" key="2">
    <citation type="submission" date="2020-11" db="EMBL/GenBank/DDBJ databases">
        <authorList>
            <person name="McCartney M.A."/>
            <person name="Auch B."/>
            <person name="Kono T."/>
            <person name="Mallez S."/>
            <person name="Becker A."/>
            <person name="Gohl D.M."/>
            <person name="Silverstein K.A.T."/>
            <person name="Koren S."/>
            <person name="Bechman K.B."/>
            <person name="Herman A."/>
            <person name="Abrahante J.E."/>
            <person name="Garbe J."/>
        </authorList>
    </citation>
    <scope>NUCLEOTIDE SEQUENCE</scope>
    <source>
        <strain evidence="4">Duluth1</strain>
        <tissue evidence="4">Whole animal</tissue>
    </source>
</reference>
<gene>
    <name evidence="4" type="ORF">DPMN_170070</name>
</gene>
<dbReference type="Proteomes" id="UP000828390">
    <property type="component" value="Unassembled WGS sequence"/>
</dbReference>
<comment type="caution">
    <text evidence="4">The sequence shown here is derived from an EMBL/GenBank/DDBJ whole genome shotgun (WGS) entry which is preliminary data.</text>
</comment>
<evidence type="ECO:0008006" key="6">
    <source>
        <dbReference type="Google" id="ProtNLM"/>
    </source>
</evidence>
<proteinExistence type="predicted"/>
<comment type="caution">
    <text evidence="2">Lacks conserved residue(s) required for the propagation of feature annotation.</text>
</comment>
<protein>
    <recommendedName>
        <fullName evidence="6">CUB domain-containing protein</fullName>
    </recommendedName>
</protein>
<name>A0A9D4DYU6_DREPO</name>
<keyword evidence="5" id="KW-1185">Reference proteome</keyword>
<evidence type="ECO:0000313" key="4">
    <source>
        <dbReference type="EMBL" id="KAH3768854.1"/>
    </source>
</evidence>